<dbReference type="CDD" id="cd02440">
    <property type="entry name" value="AdoMet_MTases"/>
    <property type="match status" value="1"/>
</dbReference>
<feature type="region of interest" description="Disordered" evidence="1">
    <location>
        <begin position="1"/>
        <end position="35"/>
    </location>
</feature>
<dbReference type="InterPro" id="IPR029063">
    <property type="entry name" value="SAM-dependent_MTases_sf"/>
</dbReference>
<dbReference type="PANTHER" id="PTHR43591:SF24">
    <property type="entry name" value="2-METHOXY-6-POLYPRENYL-1,4-BENZOQUINOL METHYLASE, MITOCHONDRIAL"/>
    <property type="match status" value="1"/>
</dbReference>
<feature type="compositionally biased region" description="Polar residues" evidence="1">
    <location>
        <begin position="192"/>
        <end position="201"/>
    </location>
</feature>
<feature type="compositionally biased region" description="Polar residues" evidence="1">
    <location>
        <begin position="128"/>
        <end position="145"/>
    </location>
</feature>
<feature type="region of interest" description="Disordered" evidence="1">
    <location>
        <begin position="118"/>
        <end position="224"/>
    </location>
</feature>
<evidence type="ECO:0000313" key="2">
    <source>
        <dbReference type="EMBL" id="ODN84640.1"/>
    </source>
</evidence>
<dbReference type="PANTHER" id="PTHR43591">
    <property type="entry name" value="METHYLTRANSFERASE"/>
    <property type="match status" value="1"/>
</dbReference>
<keyword evidence="3" id="KW-1185">Reference proteome</keyword>
<dbReference type="Gene3D" id="3.40.50.150">
    <property type="entry name" value="Vaccinia Virus protein VP39"/>
    <property type="match status" value="1"/>
</dbReference>
<feature type="compositionally biased region" description="Pro residues" evidence="1">
    <location>
        <begin position="1"/>
        <end position="15"/>
    </location>
</feature>
<comment type="caution">
    <text evidence="2">The sequence shown here is derived from an EMBL/GenBank/DDBJ whole genome shotgun (WGS) entry which is preliminary data.</text>
</comment>
<dbReference type="SUPFAM" id="SSF53335">
    <property type="entry name" value="S-adenosyl-L-methionine-dependent methyltransferases"/>
    <property type="match status" value="1"/>
</dbReference>
<dbReference type="Pfam" id="PF13489">
    <property type="entry name" value="Methyltransf_23"/>
    <property type="match status" value="1"/>
</dbReference>
<dbReference type="RefSeq" id="XP_018998443.1">
    <property type="nucleotide sequence ID" value="XM_019133738.1"/>
</dbReference>
<protein>
    <submittedName>
        <fullName evidence="2">Uncharacterized protein</fullName>
    </submittedName>
</protein>
<dbReference type="Proteomes" id="UP000094065">
    <property type="component" value="Unassembled WGS sequence"/>
</dbReference>
<gene>
    <name evidence="2" type="ORF">L202_00547</name>
</gene>
<reference evidence="2 3" key="1">
    <citation type="submission" date="2016-06" db="EMBL/GenBank/DDBJ databases">
        <title>Evolution of pathogenesis and genome organization in the Tremellales.</title>
        <authorList>
            <person name="Cuomo C."/>
            <person name="Litvintseva A."/>
            <person name="Heitman J."/>
            <person name="Chen Y."/>
            <person name="Sun S."/>
            <person name="Springer D."/>
            <person name="Dromer F."/>
            <person name="Young S."/>
            <person name="Zeng Q."/>
            <person name="Chapman S."/>
            <person name="Gujja S."/>
            <person name="Saif S."/>
            <person name="Birren B."/>
        </authorList>
    </citation>
    <scope>NUCLEOTIDE SEQUENCE [LARGE SCALE GENOMIC DNA]</scope>
    <source>
        <strain evidence="2 3">CBS 6039</strain>
    </source>
</reference>
<dbReference type="STRING" id="1295533.A0A1E3I7P5"/>
<sequence length="630" mass="68880">MPSRPPNSKPPPPPLIVDVLNGDSSPPRAHLLGSKDMDDISMYRLSRASIDQDRPKVDPRIEGIPQGWEDDFSIGPAGPKTLQKTTIRGSGVQRESSVLGGAFRDTRTKISSFSGLVKDGLRDRDGQMRSSAAQNRQRVGSTRGQSRIEHTRSHNPSNSIYSQASSFSHPTKAPPSIPPSYSLTEYTDDSAEFTNLFTPPTSAREPAHNPSIAGSTHSSAPSRKQAIAPEKGVLYGLAAPRSREHLSPNAPEVLPFAADSPFSAWTGPNQDRTVVAGPTATSDMQDVQARASSPSLNRVDLATSGKRVWVNEKGKDVAQVYKVGWERNVLDIEGRLHETLYDLAGGRHTFTEVEEEPKAVLDIGTGVGLWPISQALVWPGSTIVGLDIVPCQTDLSLLAQAEKNARSTSDGSAAGEGMWESIQRRVKWEQVDFLNDLPYDTGVFDFVHIRFVALGIPESRWGDVLEEAARVLKPNGKLEIVEMTYNLPSSAPPTIKNAFDGIMASQAISQIPIFPIQFSLPTIENLSVKGLADPVFSKTWKGSESPETLTDAILTWAESALGSETANRTKKARTALKKSIFLDHLMKELGWYSKGRWRFDAKNEQEKGGMHEAGQEASEISIWAWVCTRR</sequence>
<evidence type="ECO:0000256" key="1">
    <source>
        <dbReference type="SAM" id="MobiDB-lite"/>
    </source>
</evidence>
<dbReference type="GO" id="GO:0008168">
    <property type="term" value="F:methyltransferase activity"/>
    <property type="evidence" value="ECO:0007669"/>
    <property type="project" value="TreeGrafter"/>
</dbReference>
<feature type="compositionally biased region" description="Polar residues" evidence="1">
    <location>
        <begin position="212"/>
        <end position="222"/>
    </location>
</feature>
<dbReference type="EMBL" id="AWGJ01000001">
    <property type="protein sequence ID" value="ODN84640.1"/>
    <property type="molecule type" value="Genomic_DNA"/>
</dbReference>
<dbReference type="OrthoDB" id="2013972at2759"/>
<proteinExistence type="predicted"/>
<name>A0A1E3I7P5_9TREE</name>
<evidence type="ECO:0000313" key="3">
    <source>
        <dbReference type="Proteomes" id="UP000094065"/>
    </source>
</evidence>
<dbReference type="AlphaFoldDB" id="A0A1E3I7P5"/>
<feature type="compositionally biased region" description="Polar residues" evidence="1">
    <location>
        <begin position="154"/>
        <end position="169"/>
    </location>
</feature>
<dbReference type="GeneID" id="30151856"/>
<organism evidence="2 3">
    <name type="scientific">Cryptococcus amylolentus CBS 6039</name>
    <dbReference type="NCBI Taxonomy" id="1295533"/>
    <lineage>
        <taxon>Eukaryota</taxon>
        <taxon>Fungi</taxon>
        <taxon>Dikarya</taxon>
        <taxon>Basidiomycota</taxon>
        <taxon>Agaricomycotina</taxon>
        <taxon>Tremellomycetes</taxon>
        <taxon>Tremellales</taxon>
        <taxon>Cryptococcaceae</taxon>
        <taxon>Cryptococcus</taxon>
    </lineage>
</organism>
<accession>A0A1E3I7P5</accession>